<accession>A0A6J4M1Z2</accession>
<feature type="non-terminal residue" evidence="2">
    <location>
        <position position="1"/>
    </location>
</feature>
<dbReference type="AlphaFoldDB" id="A0A6J4M1Z2"/>
<organism evidence="2">
    <name type="scientific">uncultured Lysobacter sp</name>
    <dbReference type="NCBI Taxonomy" id="271060"/>
    <lineage>
        <taxon>Bacteria</taxon>
        <taxon>Pseudomonadati</taxon>
        <taxon>Pseudomonadota</taxon>
        <taxon>Gammaproteobacteria</taxon>
        <taxon>Lysobacterales</taxon>
        <taxon>Lysobacteraceae</taxon>
        <taxon>Lysobacter</taxon>
        <taxon>environmental samples</taxon>
    </lineage>
</organism>
<feature type="region of interest" description="Disordered" evidence="1">
    <location>
        <begin position="1"/>
        <end position="159"/>
    </location>
</feature>
<dbReference type="EC" id="5.2.1.8" evidence="2"/>
<evidence type="ECO:0000313" key="2">
    <source>
        <dbReference type="EMBL" id="CAA9346661.1"/>
    </source>
</evidence>
<reference evidence="2" key="1">
    <citation type="submission" date="2020-02" db="EMBL/GenBank/DDBJ databases">
        <authorList>
            <person name="Meier V. D."/>
        </authorList>
    </citation>
    <scope>NUCLEOTIDE SEQUENCE</scope>
    <source>
        <strain evidence="2">AVDCRST_MAG71</strain>
    </source>
</reference>
<feature type="non-terminal residue" evidence="2">
    <location>
        <position position="159"/>
    </location>
</feature>
<feature type="compositionally biased region" description="Basic residues" evidence="1">
    <location>
        <begin position="133"/>
        <end position="159"/>
    </location>
</feature>
<keyword evidence="2" id="KW-0413">Isomerase</keyword>
<gene>
    <name evidence="2" type="ORF">AVDCRST_MAG71-2529</name>
</gene>
<feature type="compositionally biased region" description="Basic residues" evidence="1">
    <location>
        <begin position="60"/>
        <end position="71"/>
    </location>
</feature>
<dbReference type="EMBL" id="CADCUA010000591">
    <property type="protein sequence ID" value="CAA9346661.1"/>
    <property type="molecule type" value="Genomic_DNA"/>
</dbReference>
<evidence type="ECO:0000256" key="1">
    <source>
        <dbReference type="SAM" id="MobiDB-lite"/>
    </source>
</evidence>
<feature type="compositionally biased region" description="Basic and acidic residues" evidence="1">
    <location>
        <begin position="96"/>
        <end position="123"/>
    </location>
</feature>
<protein>
    <submittedName>
        <fullName evidence="2">FKBP-type peptidyl-prolyl cis-trans isomerase SlyD</fullName>
        <ecNumber evidence="2">5.2.1.8</ecNumber>
    </submittedName>
</protein>
<name>A0A6J4M1Z2_9GAMM</name>
<dbReference type="GO" id="GO:0003755">
    <property type="term" value="F:peptidyl-prolyl cis-trans isomerase activity"/>
    <property type="evidence" value="ECO:0007669"/>
    <property type="project" value="UniProtKB-EC"/>
</dbReference>
<feature type="compositionally biased region" description="Basic and acidic residues" evidence="1">
    <location>
        <begin position="47"/>
        <end position="59"/>
    </location>
</feature>
<feature type="compositionally biased region" description="Basic and acidic residues" evidence="1">
    <location>
        <begin position="72"/>
        <end position="84"/>
    </location>
</feature>
<sequence length="159" mass="17884">EHPERQRRAFPLHRVRAGPGTDGDVRRARSAGHPRGPRQHHPGPGKGDGRSDRGREVRSRRVRRRGLWRAPRRPDPARAEEALRRPAPAAGHAGRAQHELRPARGDDPEGRHERGGRRPEPPDGRQGPAFRDRGHRSARGVGRRARARPRARRGRPPAL</sequence>
<feature type="compositionally biased region" description="Low complexity" evidence="1">
    <location>
        <begin position="85"/>
        <end position="94"/>
    </location>
</feature>
<proteinExistence type="predicted"/>
<feature type="compositionally biased region" description="Basic residues" evidence="1">
    <location>
        <begin position="28"/>
        <end position="43"/>
    </location>
</feature>